<name>A0ABS5BPG9_9BACT</name>
<evidence type="ECO:0000259" key="6">
    <source>
        <dbReference type="PROSITE" id="PS51007"/>
    </source>
</evidence>
<dbReference type="PANTHER" id="PTHR35889">
    <property type="entry name" value="CYCLOINULO-OLIGOSACCHARIDE FRUCTANOTRANSFERASE-RELATED"/>
    <property type="match status" value="1"/>
</dbReference>
<evidence type="ECO:0000313" key="7">
    <source>
        <dbReference type="EMBL" id="MBP3955564.1"/>
    </source>
</evidence>
<dbReference type="Proteomes" id="UP000676565">
    <property type="component" value="Unassembled WGS sequence"/>
</dbReference>
<feature type="signal peptide" evidence="5">
    <location>
        <begin position="1"/>
        <end position="20"/>
    </location>
</feature>
<dbReference type="InterPro" id="IPR011444">
    <property type="entry name" value="DUF1549"/>
</dbReference>
<keyword evidence="8" id="KW-1185">Reference proteome</keyword>
<dbReference type="InterPro" id="IPR011429">
    <property type="entry name" value="Cyt_c_Planctomycete-type"/>
</dbReference>
<evidence type="ECO:0000256" key="1">
    <source>
        <dbReference type="ARBA" id="ARBA00022617"/>
    </source>
</evidence>
<dbReference type="Pfam" id="PF07635">
    <property type="entry name" value="PSCyt1"/>
    <property type="match status" value="1"/>
</dbReference>
<reference evidence="7 8" key="1">
    <citation type="submission" date="2021-04" db="EMBL/GenBank/DDBJ databases">
        <authorList>
            <person name="Ivanova A."/>
        </authorList>
    </citation>
    <scope>NUCLEOTIDE SEQUENCE [LARGE SCALE GENOMIC DNA]</scope>
    <source>
        <strain evidence="7 8">G18</strain>
    </source>
</reference>
<sequence length="921" mass="102408">MIRAALLSLVAMCWCAGARAADPAAPLEFFEKQVRPVLVEKCLSCHGAEKPKGGLRLDSREGFIKGGHSGAAIVPGKPKDGLFLTAILHTDNDLKMPPGGKLPANEIAALTKWVELGAPWPEKVTLAAPDAIAKAAAKHWAFRPVQRPTVPEIRNPKAEIRNEIDKFVLAKLAEKGLALSPRADKRTLIRRATFDLHGLPPSPEEVEAFLKDDSPNAYEKLIDRLLASPRYGERWGRHWLDVARYADNKGYVFFEGKEYPWAWTYRDYVIRALNEDKPFDQFVTEQLAADLLVPQDASAQAALGFLTVGGHFMNNTHDIIDDRMDVITRGLMAITVTCARCHDHKFDPVPAADYYSLYGVLRSSIEPTVPPLVGPAPKEPDKAYNTELAAREKRLVDFVTAKHATLVSGARSRAGEYLLAAHEARNQPPADDFMLIADPGDLNPSMITRWKQFLTDTKKRKHPAFLHWHAVSELQDAEFAEKAPGLLKAVSGGNKLVAAVFSEPPKSMKDVATRYGKLLTDVDKQWKDTAKGTIRFDDPDREELRRVLYGADSPADAPLALDWGFLSLFPDRATQGEYQKHLNALEEWLGKGPPRAMVLNDTPRPYDPRIFERGNPGRPSDPVPRQFIRVANPARKPFASAGSGRLDLAREIVSKDNPLTARVFVNRVWMQHFGKAIVGTPGDFGLRGDAPTHPELLDWLASEWVNPSANSSEARAEQNAPRTSWSIKRLHKLIMTSATYTQDSLDRADAVTADPDNRLMWKQNRRRLEFEPLHDAVLAASGQLDLKLGGPSARLFGGNKRRAVYGYIDRLEFPSLLTTFDVPNPAGFAPERTNTTVSPQALFLMNGPFARDAAKKLVALPAFQKLADSGERLDWIYLTLYDRRPDADERKLALAFVAKGADRWIDLAHGLLMTNEFAFVD</sequence>
<protein>
    <submittedName>
        <fullName evidence="7">PSD1 domain-containing protein</fullName>
    </submittedName>
</protein>
<keyword evidence="1 4" id="KW-0349">Heme</keyword>
<dbReference type="Pfam" id="PF07587">
    <property type="entry name" value="PSD1"/>
    <property type="match status" value="1"/>
</dbReference>
<comment type="caution">
    <text evidence="7">The sequence shown here is derived from an EMBL/GenBank/DDBJ whole genome shotgun (WGS) entry which is preliminary data.</text>
</comment>
<evidence type="ECO:0000256" key="5">
    <source>
        <dbReference type="SAM" id="SignalP"/>
    </source>
</evidence>
<keyword evidence="3 4" id="KW-0408">Iron</keyword>
<organism evidence="7 8">
    <name type="scientific">Gemmata palustris</name>
    <dbReference type="NCBI Taxonomy" id="2822762"/>
    <lineage>
        <taxon>Bacteria</taxon>
        <taxon>Pseudomonadati</taxon>
        <taxon>Planctomycetota</taxon>
        <taxon>Planctomycetia</taxon>
        <taxon>Gemmatales</taxon>
        <taxon>Gemmataceae</taxon>
        <taxon>Gemmata</taxon>
    </lineage>
</organism>
<dbReference type="InterPro" id="IPR022655">
    <property type="entry name" value="DUF1553"/>
</dbReference>
<evidence type="ECO:0000256" key="2">
    <source>
        <dbReference type="ARBA" id="ARBA00022723"/>
    </source>
</evidence>
<keyword evidence="5" id="KW-0732">Signal</keyword>
<dbReference type="RefSeq" id="WP_210653636.1">
    <property type="nucleotide sequence ID" value="NZ_JAGKQQ010000001.1"/>
</dbReference>
<dbReference type="SUPFAM" id="SSF46626">
    <property type="entry name" value="Cytochrome c"/>
    <property type="match status" value="1"/>
</dbReference>
<dbReference type="InterPro" id="IPR009056">
    <property type="entry name" value="Cyt_c-like_dom"/>
</dbReference>
<dbReference type="InterPro" id="IPR036909">
    <property type="entry name" value="Cyt_c-like_dom_sf"/>
</dbReference>
<evidence type="ECO:0000256" key="3">
    <source>
        <dbReference type="ARBA" id="ARBA00023004"/>
    </source>
</evidence>
<dbReference type="PANTHER" id="PTHR35889:SF3">
    <property type="entry name" value="F-BOX DOMAIN-CONTAINING PROTEIN"/>
    <property type="match status" value="1"/>
</dbReference>
<proteinExistence type="predicted"/>
<feature type="chain" id="PRO_5046739040" evidence="5">
    <location>
        <begin position="21"/>
        <end position="921"/>
    </location>
</feature>
<dbReference type="EMBL" id="JAGKQQ010000001">
    <property type="protein sequence ID" value="MBP3955564.1"/>
    <property type="molecule type" value="Genomic_DNA"/>
</dbReference>
<evidence type="ECO:0000313" key="8">
    <source>
        <dbReference type="Proteomes" id="UP000676565"/>
    </source>
</evidence>
<evidence type="ECO:0000256" key="4">
    <source>
        <dbReference type="PROSITE-ProRule" id="PRU00433"/>
    </source>
</evidence>
<dbReference type="PROSITE" id="PS51007">
    <property type="entry name" value="CYTC"/>
    <property type="match status" value="1"/>
</dbReference>
<keyword evidence="2 4" id="KW-0479">Metal-binding</keyword>
<gene>
    <name evidence="7" type="ORF">J8F10_09750</name>
</gene>
<accession>A0ABS5BPG9</accession>
<dbReference type="Pfam" id="PF07583">
    <property type="entry name" value="PSCyt2"/>
    <property type="match status" value="1"/>
</dbReference>
<feature type="domain" description="Cytochrome c" evidence="6">
    <location>
        <begin position="21"/>
        <end position="118"/>
    </location>
</feature>